<name>A0ABW9YUB4_9GAMM</name>
<sequence>MTYQRLKLNRFIAIKENQIMYDEHFHDGINVIRGEHSVGKSTLLDLIFYSLGGELKEKEWKEPIEQYEKVICEASIGERKITLTRAVATDNTKPHIEVIEGSYEDSLSSISEPLELGPVRSENKMSFSEFMFEALGWGQSITSENNNLTMHQVLRLLYLSQSSDSTKIFRNEVDARFDKESTRKAIGDFILGLDDLSLYKNRQKKWKLDKKVDSINSDIKSYRKILKIDKDATMEFIDSKIKSKHEELKNCLIEKASKLKESSGTIPDDFSKRIFNISSNIANLTKNIKHLLEKETYINSEITDCILFGKSLDFRIKSLNESKDTFLALGEINFTYCPSCFSAIKEQNNNSDSCKCALCKNDIPRHSLEEKYTETLSELKYQQRQNSKTVARLEDESLSIKNSLDIMNKELRESEYKLRNTSTSSNEREVIIEEYAKRTSKIESEIDELMSSKTTFIKIDELEKDVELKNEELTKIQKLIKQMENESKERRFNVLSSISSLAKKLLESDLGNEHKFNDATSLSDEINFGKDEWSIGGRVTFSDSSNVVKKSSLQMSILKGSILDEYCRLPNFMILDFECGDLNAPRSHRLQHNLMKTFKDINDFQVIITSSKVCDELNNDMYGVGKYYEPNDYIFK</sequence>
<dbReference type="RefSeq" id="WP_160658270.1">
    <property type="nucleotide sequence ID" value="NZ_RSEJ01000046.1"/>
</dbReference>
<evidence type="ECO:0000313" key="3">
    <source>
        <dbReference type="Proteomes" id="UP000738517"/>
    </source>
</evidence>
<protein>
    <recommendedName>
        <fullName evidence="4">Rad50/SbcC-type AAA domain-containing protein</fullName>
    </recommendedName>
</protein>
<feature type="coiled-coil region" evidence="1">
    <location>
        <begin position="390"/>
        <end position="489"/>
    </location>
</feature>
<comment type="caution">
    <text evidence="2">The sequence shown here is derived from an EMBL/GenBank/DDBJ whole genome shotgun (WGS) entry which is preliminary data.</text>
</comment>
<gene>
    <name evidence="2" type="ORF">EIZ48_26730</name>
</gene>
<keyword evidence="3" id="KW-1185">Reference proteome</keyword>
<dbReference type="EMBL" id="RSEJ01000046">
    <property type="protein sequence ID" value="NBI56104.1"/>
    <property type="molecule type" value="Genomic_DNA"/>
</dbReference>
<evidence type="ECO:0000313" key="2">
    <source>
        <dbReference type="EMBL" id="NBI56104.1"/>
    </source>
</evidence>
<dbReference type="Gene3D" id="3.40.50.300">
    <property type="entry name" value="P-loop containing nucleotide triphosphate hydrolases"/>
    <property type="match status" value="1"/>
</dbReference>
<dbReference type="InterPro" id="IPR027417">
    <property type="entry name" value="P-loop_NTPase"/>
</dbReference>
<proteinExistence type="predicted"/>
<organism evidence="2 3">
    <name type="scientific">Photobacterium alginatilyticum</name>
    <dbReference type="NCBI Taxonomy" id="1775171"/>
    <lineage>
        <taxon>Bacteria</taxon>
        <taxon>Pseudomonadati</taxon>
        <taxon>Pseudomonadota</taxon>
        <taxon>Gammaproteobacteria</taxon>
        <taxon>Vibrionales</taxon>
        <taxon>Vibrionaceae</taxon>
        <taxon>Photobacterium</taxon>
    </lineage>
</organism>
<evidence type="ECO:0000256" key="1">
    <source>
        <dbReference type="SAM" id="Coils"/>
    </source>
</evidence>
<keyword evidence="1" id="KW-0175">Coiled coil</keyword>
<reference evidence="2 3" key="1">
    <citation type="journal article" date="2017" name="Int. J. Syst. Evol. Microbiol.">
        <title>Photobacterium alginatilyticum sp. nov., a marine bacterium isolated from bottom seawater.</title>
        <authorList>
            <person name="Wang X."/>
            <person name="Wang Y."/>
            <person name="Yang X."/>
            <person name="Sun H."/>
            <person name="Li B."/>
            <person name="Zhang X.H."/>
        </authorList>
    </citation>
    <scope>NUCLEOTIDE SEQUENCE [LARGE SCALE GENOMIC DNA]</scope>
    <source>
        <strain evidence="2 3">P03D4</strain>
    </source>
</reference>
<accession>A0ABW9YUB4</accession>
<dbReference type="Proteomes" id="UP000738517">
    <property type="component" value="Unassembled WGS sequence"/>
</dbReference>
<evidence type="ECO:0008006" key="4">
    <source>
        <dbReference type="Google" id="ProtNLM"/>
    </source>
</evidence>